<organism evidence="5">
    <name type="scientific">marine metagenome</name>
    <dbReference type="NCBI Taxonomy" id="408172"/>
    <lineage>
        <taxon>unclassified sequences</taxon>
        <taxon>metagenomes</taxon>
        <taxon>ecological metagenomes</taxon>
    </lineage>
</organism>
<evidence type="ECO:0000313" key="5">
    <source>
        <dbReference type="EMBL" id="SVE37303.1"/>
    </source>
</evidence>
<reference evidence="5" key="1">
    <citation type="submission" date="2018-05" db="EMBL/GenBank/DDBJ databases">
        <authorList>
            <person name="Lanie J.A."/>
            <person name="Ng W.-L."/>
            <person name="Kazmierczak K.M."/>
            <person name="Andrzejewski T.M."/>
            <person name="Davidsen T.M."/>
            <person name="Wayne K.J."/>
            <person name="Tettelin H."/>
            <person name="Glass J.I."/>
            <person name="Rusch D."/>
            <person name="Podicherti R."/>
            <person name="Tsui H.-C.T."/>
            <person name="Winkler M.E."/>
        </authorList>
    </citation>
    <scope>NUCLEOTIDE SEQUENCE</scope>
</reference>
<evidence type="ECO:0000256" key="1">
    <source>
        <dbReference type="ARBA" id="ARBA00001913"/>
    </source>
</evidence>
<keyword evidence="2" id="KW-0479">Metal-binding</keyword>
<keyword evidence="3" id="KW-0106">Calcium</keyword>
<protein>
    <recommendedName>
        <fullName evidence="6">LamG-like jellyroll fold domain-containing protein</fullName>
    </recommendedName>
</protein>
<dbReference type="Gene3D" id="2.60.120.200">
    <property type="match status" value="1"/>
</dbReference>
<proteinExistence type="predicted"/>
<dbReference type="EMBL" id="UINC01212815">
    <property type="protein sequence ID" value="SVE37303.1"/>
    <property type="molecule type" value="Genomic_DNA"/>
</dbReference>
<evidence type="ECO:0008006" key="6">
    <source>
        <dbReference type="Google" id="ProtNLM"/>
    </source>
</evidence>
<gene>
    <name evidence="5" type="ORF">METZ01_LOCUS490157</name>
</gene>
<dbReference type="InterPro" id="IPR051360">
    <property type="entry name" value="Neuronal_Pentraxin_Related"/>
</dbReference>
<feature type="non-terminal residue" evidence="5">
    <location>
        <position position="1"/>
    </location>
</feature>
<dbReference type="PANTHER" id="PTHR19277">
    <property type="entry name" value="PENTRAXIN"/>
    <property type="match status" value="1"/>
</dbReference>
<keyword evidence="4" id="KW-1015">Disulfide bond</keyword>
<dbReference type="AlphaFoldDB" id="A0A383CZ63"/>
<name>A0A383CZ63_9ZZZZ</name>
<sequence>VNSTWSTTGLVGWWKFDEVSGTVATDSTGNGNHGTLTNGPTWTQGKVDGALNFDGVNDLLKLPHTILNGKTAFTFSCWAEIPSSGLSTENSFLTGANSVRTNEIFYKLHSDQDFTVYDRNVILAGGASVEGAGFWADTWRLVSLVRKPGSTVLYLDGDSVKSFSHTTEAISIENNGLWIGSDQDSLGGGWETSQFLTGKLDDVRIYDRALSAEEIQALYQSGN</sequence>
<accession>A0A383CZ63</accession>
<comment type="cofactor">
    <cofactor evidence="1">
        <name>Ca(2+)</name>
        <dbReference type="ChEBI" id="CHEBI:29108"/>
    </cofactor>
</comment>
<evidence type="ECO:0000256" key="2">
    <source>
        <dbReference type="ARBA" id="ARBA00022723"/>
    </source>
</evidence>
<dbReference type="SUPFAM" id="SSF49899">
    <property type="entry name" value="Concanavalin A-like lectins/glucanases"/>
    <property type="match status" value="1"/>
</dbReference>
<dbReference type="GO" id="GO:0046872">
    <property type="term" value="F:metal ion binding"/>
    <property type="evidence" value="ECO:0007669"/>
    <property type="project" value="UniProtKB-KW"/>
</dbReference>
<dbReference type="Pfam" id="PF13385">
    <property type="entry name" value="Laminin_G_3"/>
    <property type="match status" value="1"/>
</dbReference>
<dbReference type="InterPro" id="IPR013320">
    <property type="entry name" value="ConA-like_dom_sf"/>
</dbReference>
<evidence type="ECO:0000256" key="4">
    <source>
        <dbReference type="ARBA" id="ARBA00023157"/>
    </source>
</evidence>
<dbReference type="PANTHER" id="PTHR19277:SF125">
    <property type="entry name" value="B6"/>
    <property type="match status" value="1"/>
</dbReference>
<evidence type="ECO:0000256" key="3">
    <source>
        <dbReference type="ARBA" id="ARBA00022837"/>
    </source>
</evidence>